<dbReference type="Proteomes" id="UP000308891">
    <property type="component" value="Unassembled WGS sequence"/>
</dbReference>
<keyword evidence="8" id="KW-1185">Reference proteome</keyword>
<feature type="transmembrane region" description="Helical" evidence="5">
    <location>
        <begin position="116"/>
        <end position="134"/>
    </location>
</feature>
<accession>A0A4T0UP79</accession>
<evidence type="ECO:0000259" key="6">
    <source>
        <dbReference type="Pfam" id="PF13515"/>
    </source>
</evidence>
<protein>
    <recommendedName>
        <fullName evidence="6">Integral membrane bound transporter domain-containing protein</fullName>
    </recommendedName>
</protein>
<keyword evidence="2 5" id="KW-0812">Transmembrane</keyword>
<dbReference type="EMBL" id="STGJ01000013">
    <property type="protein sequence ID" value="TIC80594.1"/>
    <property type="molecule type" value="Genomic_DNA"/>
</dbReference>
<evidence type="ECO:0000256" key="1">
    <source>
        <dbReference type="ARBA" id="ARBA00004141"/>
    </source>
</evidence>
<dbReference type="RefSeq" id="WP_136554488.1">
    <property type="nucleotide sequence ID" value="NZ_STGJ01000013.1"/>
</dbReference>
<feature type="transmembrane region" description="Helical" evidence="5">
    <location>
        <begin position="90"/>
        <end position="109"/>
    </location>
</feature>
<evidence type="ECO:0000256" key="4">
    <source>
        <dbReference type="ARBA" id="ARBA00023136"/>
    </source>
</evidence>
<dbReference type="InterPro" id="IPR049453">
    <property type="entry name" value="Memb_transporter_dom"/>
</dbReference>
<evidence type="ECO:0000313" key="8">
    <source>
        <dbReference type="Proteomes" id="UP000308891"/>
    </source>
</evidence>
<evidence type="ECO:0000313" key="7">
    <source>
        <dbReference type="EMBL" id="TIC80594.1"/>
    </source>
</evidence>
<reference evidence="7 8" key="1">
    <citation type="submission" date="2019-04" db="EMBL/GenBank/DDBJ databases">
        <title>Crenobacter sp. nov.</title>
        <authorList>
            <person name="Shi S."/>
        </authorList>
    </citation>
    <scope>NUCLEOTIDE SEQUENCE [LARGE SCALE GENOMIC DNA]</scope>
    <source>
        <strain evidence="7 8">GY 70310</strain>
    </source>
</reference>
<name>A0A4T0UP79_9NEIS</name>
<organism evidence="7 8">
    <name type="scientific">Crenobacter intestini</name>
    <dbReference type="NCBI Taxonomy" id="2563443"/>
    <lineage>
        <taxon>Bacteria</taxon>
        <taxon>Pseudomonadati</taxon>
        <taxon>Pseudomonadota</taxon>
        <taxon>Betaproteobacteria</taxon>
        <taxon>Neisseriales</taxon>
        <taxon>Neisseriaceae</taxon>
        <taxon>Crenobacter</taxon>
    </lineage>
</organism>
<dbReference type="GO" id="GO:0016020">
    <property type="term" value="C:membrane"/>
    <property type="evidence" value="ECO:0007669"/>
    <property type="project" value="UniProtKB-SubCell"/>
</dbReference>
<feature type="transmembrane region" description="Helical" evidence="5">
    <location>
        <begin position="66"/>
        <end position="84"/>
    </location>
</feature>
<feature type="domain" description="Integral membrane bound transporter" evidence="6">
    <location>
        <begin position="43"/>
        <end position="157"/>
    </location>
</feature>
<feature type="transmembrane region" description="Helical" evidence="5">
    <location>
        <begin position="36"/>
        <end position="59"/>
    </location>
</feature>
<gene>
    <name evidence="7" type="ORF">E5K04_12240</name>
</gene>
<evidence type="ECO:0000256" key="3">
    <source>
        <dbReference type="ARBA" id="ARBA00022989"/>
    </source>
</evidence>
<keyword evidence="4 5" id="KW-0472">Membrane</keyword>
<sequence>MVSPSMSRVDLVAACRIVLAVLLTEACGYLSGSFIPYASASVGSLWAAASAIVVLSASATEAHTAAAKRVLGTLVGALVGWAYLQFFPETWFGTAACVFLTVVVSQYFAVPDNGRLGCVTVLVVLVVSSLHPGIPPFTNAALRFVEAAVGSGVALLVATLWSYKAQGK</sequence>
<dbReference type="Pfam" id="PF13515">
    <property type="entry name" value="FUSC_2"/>
    <property type="match status" value="1"/>
</dbReference>
<evidence type="ECO:0000256" key="5">
    <source>
        <dbReference type="SAM" id="Phobius"/>
    </source>
</evidence>
<comment type="subcellular location">
    <subcellularLocation>
        <location evidence="1">Membrane</location>
        <topology evidence="1">Multi-pass membrane protein</topology>
    </subcellularLocation>
</comment>
<dbReference type="OrthoDB" id="581879at2"/>
<dbReference type="AlphaFoldDB" id="A0A4T0UP79"/>
<feature type="transmembrane region" description="Helical" evidence="5">
    <location>
        <begin position="140"/>
        <end position="163"/>
    </location>
</feature>
<comment type="caution">
    <text evidence="7">The sequence shown here is derived from an EMBL/GenBank/DDBJ whole genome shotgun (WGS) entry which is preliminary data.</text>
</comment>
<evidence type="ECO:0000256" key="2">
    <source>
        <dbReference type="ARBA" id="ARBA00022692"/>
    </source>
</evidence>
<proteinExistence type="predicted"/>
<keyword evidence="3 5" id="KW-1133">Transmembrane helix</keyword>